<dbReference type="AlphaFoldDB" id="A0A1I3KFC5"/>
<protein>
    <submittedName>
        <fullName evidence="2">HD domain-containing protein</fullName>
    </submittedName>
</protein>
<accession>A0A1I3KFC5</accession>
<evidence type="ECO:0000313" key="3">
    <source>
        <dbReference type="Proteomes" id="UP000198649"/>
    </source>
</evidence>
<proteinExistence type="predicted"/>
<dbReference type="PANTHER" id="PTHR35569">
    <property type="entry name" value="CYANAMIDE HYDRATASE DDI2-RELATED"/>
    <property type="match status" value="1"/>
</dbReference>
<dbReference type="STRING" id="1005945.SAMN05216561_11219"/>
<feature type="domain" description="HD/PDEase" evidence="1">
    <location>
        <begin position="42"/>
        <end position="161"/>
    </location>
</feature>
<name>A0A1I3KFC5_9ACTN</name>
<dbReference type="RefSeq" id="WP_218031230.1">
    <property type="nucleotide sequence ID" value="NZ_BKAF01000014.1"/>
</dbReference>
<evidence type="ECO:0000313" key="2">
    <source>
        <dbReference type="EMBL" id="SFI70998.1"/>
    </source>
</evidence>
<evidence type="ECO:0000259" key="1">
    <source>
        <dbReference type="SMART" id="SM00471"/>
    </source>
</evidence>
<organism evidence="2 3">
    <name type="scientific">Nocardioides psychrotolerans</name>
    <dbReference type="NCBI Taxonomy" id="1005945"/>
    <lineage>
        <taxon>Bacteria</taxon>
        <taxon>Bacillati</taxon>
        <taxon>Actinomycetota</taxon>
        <taxon>Actinomycetes</taxon>
        <taxon>Propionibacteriales</taxon>
        <taxon>Nocardioidaceae</taxon>
        <taxon>Nocardioides</taxon>
    </lineage>
</organism>
<keyword evidence="3" id="KW-1185">Reference proteome</keyword>
<dbReference type="Pfam" id="PF01966">
    <property type="entry name" value="HD"/>
    <property type="match status" value="1"/>
</dbReference>
<dbReference type="EMBL" id="FOQG01000012">
    <property type="protein sequence ID" value="SFI70998.1"/>
    <property type="molecule type" value="Genomic_DNA"/>
</dbReference>
<gene>
    <name evidence="2" type="ORF">SAMN05216561_11219</name>
</gene>
<dbReference type="SMART" id="SM00471">
    <property type="entry name" value="HDc"/>
    <property type="match status" value="1"/>
</dbReference>
<dbReference type="PANTHER" id="PTHR35569:SF1">
    <property type="entry name" value="CYANAMIDE HYDRATASE DDI2-RELATED"/>
    <property type="match status" value="1"/>
</dbReference>
<sequence>MNHDLDNQALYTSKNSIMRFDDIPQPEDAVSLAALEVAKAYYSPSLLNHSVRSYLWAAAYGRLHQISFDVELLYVSALLHDLGLVSPFDSHTLPFEEVGGHVAWVFGAGAGWPSARCERAAEVIVRHMRADVDPQTDAEGHLLQIATSLDISGRGLEKWPNELRLEVLDRFPRFVLGEEFLRCFEDQASRKPDSSAAAAVRSGIAGRIMANPLDGEVTPPHSVT</sequence>
<reference evidence="2 3" key="1">
    <citation type="submission" date="2016-10" db="EMBL/GenBank/DDBJ databases">
        <authorList>
            <person name="de Groot N.N."/>
        </authorList>
    </citation>
    <scope>NUCLEOTIDE SEQUENCE [LARGE SCALE GENOMIC DNA]</scope>
    <source>
        <strain evidence="2 3">CGMCC 1.11156</strain>
    </source>
</reference>
<dbReference type="Proteomes" id="UP000198649">
    <property type="component" value="Unassembled WGS sequence"/>
</dbReference>
<dbReference type="CDD" id="cd00077">
    <property type="entry name" value="HDc"/>
    <property type="match status" value="1"/>
</dbReference>
<dbReference type="InterPro" id="IPR003607">
    <property type="entry name" value="HD/PDEase_dom"/>
</dbReference>
<dbReference type="SUPFAM" id="SSF109604">
    <property type="entry name" value="HD-domain/PDEase-like"/>
    <property type="match status" value="1"/>
</dbReference>
<dbReference type="InterPro" id="IPR006674">
    <property type="entry name" value="HD_domain"/>
</dbReference>
<dbReference type="Gene3D" id="1.10.3210.10">
    <property type="entry name" value="Hypothetical protein af1432"/>
    <property type="match status" value="1"/>
</dbReference>